<dbReference type="GO" id="GO:0016787">
    <property type="term" value="F:hydrolase activity"/>
    <property type="evidence" value="ECO:0007669"/>
    <property type="project" value="InterPro"/>
</dbReference>
<dbReference type="Pfam" id="PF00149">
    <property type="entry name" value="Metallophos"/>
    <property type="match status" value="1"/>
</dbReference>
<evidence type="ECO:0000256" key="3">
    <source>
        <dbReference type="ARBA" id="ARBA00022729"/>
    </source>
</evidence>
<protein>
    <submittedName>
        <fullName evidence="8">3',5'-cyclic AMP phosphodiesterase CpdA</fullName>
    </submittedName>
</protein>
<feature type="compositionally biased region" description="Low complexity" evidence="5">
    <location>
        <begin position="1275"/>
        <end position="1296"/>
    </location>
</feature>
<evidence type="ECO:0000256" key="1">
    <source>
        <dbReference type="ARBA" id="ARBA00022512"/>
    </source>
</evidence>
<feature type="transmembrane region" description="Helical" evidence="6">
    <location>
        <begin position="1335"/>
        <end position="1354"/>
    </location>
</feature>
<dbReference type="PANTHER" id="PTHR40446:SF2">
    <property type="entry name" value="N-ACETYLGLUCOSAMINE-1-PHOSPHODIESTER ALPHA-N-ACETYLGLUCOSAMINIDASE"/>
    <property type="match status" value="1"/>
</dbReference>
<evidence type="ECO:0000256" key="5">
    <source>
        <dbReference type="SAM" id="MobiDB-lite"/>
    </source>
</evidence>
<keyword evidence="6" id="KW-0472">Membrane</keyword>
<dbReference type="EMBL" id="PGFB01000005">
    <property type="protein sequence ID" value="PJJ55588.1"/>
    <property type="molecule type" value="Genomic_DNA"/>
</dbReference>
<feature type="compositionally biased region" description="Low complexity" evidence="5">
    <location>
        <begin position="1303"/>
        <end position="1314"/>
    </location>
</feature>
<dbReference type="SUPFAM" id="SSF56300">
    <property type="entry name" value="Metallo-dependent phosphatases"/>
    <property type="match status" value="1"/>
</dbReference>
<dbReference type="Gene3D" id="3.60.21.10">
    <property type="match status" value="1"/>
</dbReference>
<gene>
    <name evidence="8" type="ORF">CLV54_2935</name>
</gene>
<dbReference type="InterPro" id="IPR019931">
    <property type="entry name" value="LPXTG_anchor"/>
</dbReference>
<evidence type="ECO:0000256" key="4">
    <source>
        <dbReference type="ARBA" id="ARBA00023088"/>
    </source>
</evidence>
<comment type="caution">
    <text evidence="8">The sequence shown here is derived from an EMBL/GenBank/DDBJ whole genome shotgun (WGS) entry which is preliminary data.</text>
</comment>
<organism evidence="8 9">
    <name type="scientific">Compostimonas suwonensis</name>
    <dbReference type="NCBI Taxonomy" id="1048394"/>
    <lineage>
        <taxon>Bacteria</taxon>
        <taxon>Bacillati</taxon>
        <taxon>Actinomycetota</taxon>
        <taxon>Actinomycetes</taxon>
        <taxon>Micrococcales</taxon>
        <taxon>Microbacteriaceae</taxon>
        <taxon>Compostimonas</taxon>
    </lineage>
</organism>
<accession>A0A2M9BCB2</accession>
<proteinExistence type="predicted"/>
<dbReference type="Pfam" id="PF09992">
    <property type="entry name" value="NAGPA"/>
    <property type="match status" value="1"/>
</dbReference>
<evidence type="ECO:0000313" key="8">
    <source>
        <dbReference type="EMBL" id="PJJ55588.1"/>
    </source>
</evidence>
<evidence type="ECO:0000259" key="7">
    <source>
        <dbReference type="PROSITE" id="PS50847"/>
    </source>
</evidence>
<keyword evidence="4" id="KW-0572">Peptidoglycan-anchor</keyword>
<dbReference type="Gene3D" id="2.60.40.2700">
    <property type="match status" value="2"/>
</dbReference>
<dbReference type="InterPro" id="IPR018711">
    <property type="entry name" value="NAGPA"/>
</dbReference>
<keyword evidence="2" id="KW-0964">Secreted</keyword>
<keyword evidence="9" id="KW-1185">Reference proteome</keyword>
<keyword evidence="1" id="KW-0134">Cell wall</keyword>
<evidence type="ECO:0000256" key="6">
    <source>
        <dbReference type="SAM" id="Phobius"/>
    </source>
</evidence>
<evidence type="ECO:0000313" key="9">
    <source>
        <dbReference type="Proteomes" id="UP000230161"/>
    </source>
</evidence>
<keyword evidence="6" id="KW-1133">Transmembrane helix</keyword>
<evidence type="ECO:0000256" key="2">
    <source>
        <dbReference type="ARBA" id="ARBA00022525"/>
    </source>
</evidence>
<name>A0A2M9BCB2_9MICO</name>
<dbReference type="Proteomes" id="UP000230161">
    <property type="component" value="Unassembled WGS sequence"/>
</dbReference>
<dbReference type="PROSITE" id="PS50847">
    <property type="entry name" value="GRAM_POS_ANCHORING"/>
    <property type="match status" value="1"/>
</dbReference>
<dbReference type="InterPro" id="IPR004843">
    <property type="entry name" value="Calcineurin-like_PHP"/>
</dbReference>
<keyword evidence="6" id="KW-0812">Transmembrane</keyword>
<feature type="region of interest" description="Disordered" evidence="5">
    <location>
        <begin position="1261"/>
        <end position="1331"/>
    </location>
</feature>
<feature type="domain" description="Gram-positive cocci surface proteins LPxTG" evidence="7">
    <location>
        <begin position="1327"/>
        <end position="1362"/>
    </location>
</feature>
<keyword evidence="3" id="KW-0732">Signal</keyword>
<dbReference type="InterPro" id="IPR029052">
    <property type="entry name" value="Metallo-depent_PP-like"/>
</dbReference>
<dbReference type="PANTHER" id="PTHR40446">
    <property type="entry name" value="N-ACETYLGLUCOSAMINE-1-PHOSPHODIESTER ALPHA-N-ACETYLGLUCOSAMINIDASE"/>
    <property type="match status" value="1"/>
</dbReference>
<sequence>MVLDDHGAAIVTDVEHTVIAPGLDRVSLRRLSSAGPLHAEILVAKLGGDSPVHADYLYPGAVSQAEKVRDLITRQGAVAGVNGSFFDINNTNAPNGIGISKTDGIVTAPDGSGEGSQPVTFGEDGLGSIAQLMLEGSVDLGAAGTLAISGVNTAVLGAGHIALFNSTWGEGNRARVLQNASGPADPGVEVWVVDGKVTKVTAAVGSGAIPAGTQILVARGAGANLDALSALAVGDAATISYGLSANAGNVVAAIGANQTLLTDGTVTNNGDASVEPRTGVGFSDNGQTMYLALVDGRQTTSIGMKLTQFGQLFKDLGAEDAVNLDGGGSSTILAREAGDEQATLLHNPSDGEERLVPNGLGLFVAPGSGTAHGYRLVAEHATDDAQRVFPGLHRTLTAKGYDEMYAPVTGTDPAWTAESDAVSITELDGPTASVEGKTTGDVAVDATSGEATGTMDVQVLGALQRVTASTSLVALVDKTSVGTLTLVGHDDQGYEAPIDPADVTITGNEAGKFAITPGEGDTFSITPLVDEDSTELHFDVQGKKVDVALTVGVSDAPISTFDDVATWRVTTARATAQIGSDAGRTGGTSVHLTYDFSQQTGTRTANALPPARYDIPGQPQNLKVWVKGTSTIGANAETYLGYRDATGSTKFVYSSAPVGNGWQQINFPIPQGTAYPIQFTQVAAYETNADQLYRGEMWFDDATAEVAPNVELPIAPLVTSDVIASDGATDDDAQRVAIISDAQFIAANPTSGQVQAAHRTLKEIVASKPDVMFLVGDFVDEASPADFALAKSILDEELAGVDFPWYYLPGNHEIMGTSDLTNFRNVFGDPVKTVDQDGTRFILLDASTGTLSKNFPQLQMLRSQLDDAKTNPDITGVVVLQHMPIDDPLVNKASQLVNRQDAEMEREWLEDFRESSGKSIAMVNGHVGTFHSKVEDGIPYIINGNSGKTPSESPEFGEFTGWTMIGIDPAAGEWRKDAAAPAVSSELATSGNAWLEAETQTRVDELDVTAPTSPIASGSSVELAPTVTQDTTRVRDVLWPMSWAWTGSDSLFVGPVADAPADAIAAIDPSTHVLTGLHAGSGEATLTMNGVSTTAQFEVTGGVVSVTGDPAFGSTLIADLSALGAPDGATVGYQWLRDGEPIDGATTASYAAGVDDLGAKLSVTVTVSADGLATVSTTSDETVAIAAIELPRTPEVTITGEATVGETLTAAAGDWGVPDVAIGYNWLRDGEPVADAAAASYTLTDADLGAHMSVTATATAPGYEPKSVTSDPTGAVAPADVTDPTDTPTDTPSDEPTTPPSSEPTSTPSAPASDNGDSGSGTADGDLASTGFDGLPYAALAALLLALGAGTVLFRRSRAAKR</sequence>
<reference evidence="8 9" key="1">
    <citation type="submission" date="2017-11" db="EMBL/GenBank/DDBJ databases">
        <title>Genomic Encyclopedia of Archaeal and Bacterial Type Strains, Phase II (KMG-II): From Individual Species to Whole Genera.</title>
        <authorList>
            <person name="Goeker M."/>
        </authorList>
    </citation>
    <scope>NUCLEOTIDE SEQUENCE [LARGE SCALE GENOMIC DNA]</scope>
    <source>
        <strain evidence="8 9">DSM 25625</strain>
    </source>
</reference>